<evidence type="ECO:0000256" key="2">
    <source>
        <dbReference type="ARBA" id="ARBA00008017"/>
    </source>
</evidence>
<dbReference type="SUPFAM" id="SSF82861">
    <property type="entry name" value="Mechanosensitive channel protein MscS (YggB), transmembrane region"/>
    <property type="match status" value="1"/>
</dbReference>
<dbReference type="InterPro" id="IPR023408">
    <property type="entry name" value="MscS_beta-dom_sf"/>
</dbReference>
<dbReference type="InterPro" id="IPR049142">
    <property type="entry name" value="MS_channel_1st"/>
</dbReference>
<dbReference type="AlphaFoldDB" id="A0A1D9GR09"/>
<dbReference type="Proteomes" id="UP000177445">
    <property type="component" value="Chromosome"/>
</dbReference>
<dbReference type="Gene3D" id="2.30.30.60">
    <property type="match status" value="1"/>
</dbReference>
<proteinExistence type="inferred from homology"/>
<dbReference type="InterPro" id="IPR010920">
    <property type="entry name" value="LSM_dom_sf"/>
</dbReference>
<keyword evidence="5 7" id="KW-1133">Transmembrane helix</keyword>
<dbReference type="InterPro" id="IPR049278">
    <property type="entry name" value="MS_channel_C"/>
</dbReference>
<feature type="transmembrane region" description="Helical" evidence="7">
    <location>
        <begin position="72"/>
        <end position="91"/>
    </location>
</feature>
<feature type="domain" description="Mechanosensitive ion channel MscS" evidence="8">
    <location>
        <begin position="118"/>
        <end position="181"/>
    </location>
</feature>
<dbReference type="Pfam" id="PF00924">
    <property type="entry name" value="MS_channel_2nd"/>
    <property type="match status" value="1"/>
</dbReference>
<organism evidence="11 12">
    <name type="scientific">Marinobacter salinus</name>
    <dbReference type="NCBI Taxonomy" id="1874317"/>
    <lineage>
        <taxon>Bacteria</taxon>
        <taxon>Pseudomonadati</taxon>
        <taxon>Pseudomonadota</taxon>
        <taxon>Gammaproteobacteria</taxon>
        <taxon>Pseudomonadales</taxon>
        <taxon>Marinobacteraceae</taxon>
        <taxon>Marinobacter</taxon>
    </lineage>
</organism>
<evidence type="ECO:0000313" key="11">
    <source>
        <dbReference type="EMBL" id="AOY90077.1"/>
    </source>
</evidence>
<dbReference type="InterPro" id="IPR006685">
    <property type="entry name" value="MscS_channel_2nd"/>
</dbReference>
<dbReference type="InterPro" id="IPR011014">
    <property type="entry name" value="MscS_channel_TM-2"/>
</dbReference>
<feature type="domain" description="Mechanosensitive ion channel transmembrane helices 2/3" evidence="10">
    <location>
        <begin position="77"/>
        <end position="116"/>
    </location>
</feature>
<evidence type="ECO:0000256" key="7">
    <source>
        <dbReference type="SAM" id="Phobius"/>
    </source>
</evidence>
<dbReference type="KEGG" id="msq:BKP64_00005"/>
<accession>A0A1D9GR09</accession>
<dbReference type="Pfam" id="PF21088">
    <property type="entry name" value="MS_channel_1st"/>
    <property type="match status" value="1"/>
</dbReference>
<dbReference type="InterPro" id="IPR045276">
    <property type="entry name" value="YbiO_bact"/>
</dbReference>
<gene>
    <name evidence="11" type="ORF">BKP64_00005</name>
</gene>
<dbReference type="OrthoDB" id="9809206at2"/>
<dbReference type="Pfam" id="PF21082">
    <property type="entry name" value="MS_channel_3rd"/>
    <property type="match status" value="1"/>
</dbReference>
<dbReference type="SUPFAM" id="SSF82689">
    <property type="entry name" value="Mechanosensitive channel protein MscS (YggB), C-terminal domain"/>
    <property type="match status" value="1"/>
</dbReference>
<keyword evidence="6 7" id="KW-0472">Membrane</keyword>
<reference evidence="11 12" key="1">
    <citation type="submission" date="2016-10" db="EMBL/GenBank/DDBJ databases">
        <title>Marinobacter salinus sp. nov., a moderately halophilic bacterium isolated from a tidal flat environment.</title>
        <authorList>
            <person name="Park S.-J."/>
        </authorList>
    </citation>
    <scope>NUCLEOTIDE SEQUENCE [LARGE SCALE GENOMIC DNA]</scope>
    <source>
        <strain evidence="11 12">Hb8</strain>
    </source>
</reference>
<keyword evidence="3" id="KW-1003">Cell membrane</keyword>
<evidence type="ECO:0000259" key="10">
    <source>
        <dbReference type="Pfam" id="PF21088"/>
    </source>
</evidence>
<dbReference type="GO" id="GO:0005886">
    <property type="term" value="C:plasma membrane"/>
    <property type="evidence" value="ECO:0007669"/>
    <property type="project" value="UniProtKB-SubCell"/>
</dbReference>
<sequence>MDVFVNSLSEISWHNILATGFRILVILIAAWIAMFLLRRGLRRLEQQLAIRTRKEGEPPTEAAKRIDTLIRLLRQGIYLALWIIVVLLILRQAGIDIAPLLAGAGIIGIAVGFGAQSLVKDLISGFFFLLENQVRVGDVATVNGTGGLVEAINFRTIVLRDLSGTVHIFPNGSVTTMANMTHEWSAYVFDLGVAYKEDTDKVVDIINQVGKEMKADPAYGRFMLDELPELFGVDKFADSAVVIKGRLKTTPIKQWELGREFLRRIKKAFDEQGVEIPFPHRTLYMGDDSKPFDIRTSQQ</sequence>
<evidence type="ECO:0000313" key="12">
    <source>
        <dbReference type="Proteomes" id="UP000177445"/>
    </source>
</evidence>
<evidence type="ECO:0000256" key="3">
    <source>
        <dbReference type="ARBA" id="ARBA00022475"/>
    </source>
</evidence>
<dbReference type="Gene3D" id="1.10.287.1260">
    <property type="match status" value="1"/>
</dbReference>
<keyword evidence="4 7" id="KW-0812">Transmembrane</keyword>
<dbReference type="InterPro" id="IPR011066">
    <property type="entry name" value="MscS_channel_C_sf"/>
</dbReference>
<dbReference type="EMBL" id="CP017715">
    <property type="protein sequence ID" value="AOY90077.1"/>
    <property type="molecule type" value="Genomic_DNA"/>
</dbReference>
<comment type="subcellular location">
    <subcellularLocation>
        <location evidence="1">Cell membrane</location>
        <topology evidence="1">Multi-pass membrane protein</topology>
    </subcellularLocation>
</comment>
<evidence type="ECO:0000256" key="5">
    <source>
        <dbReference type="ARBA" id="ARBA00022989"/>
    </source>
</evidence>
<dbReference type="STRING" id="1874317.BKP64_00005"/>
<feature type="transmembrane region" description="Helical" evidence="7">
    <location>
        <begin position="16"/>
        <end position="37"/>
    </location>
</feature>
<feature type="domain" description="Mechanosensitive ion channel MscS C-terminal" evidence="9">
    <location>
        <begin position="188"/>
        <end position="276"/>
    </location>
</feature>
<evidence type="ECO:0000259" key="9">
    <source>
        <dbReference type="Pfam" id="PF21082"/>
    </source>
</evidence>
<name>A0A1D9GR09_9GAMM</name>
<dbReference type="SUPFAM" id="SSF50182">
    <property type="entry name" value="Sm-like ribonucleoproteins"/>
    <property type="match status" value="1"/>
</dbReference>
<evidence type="ECO:0000256" key="1">
    <source>
        <dbReference type="ARBA" id="ARBA00004651"/>
    </source>
</evidence>
<evidence type="ECO:0000259" key="8">
    <source>
        <dbReference type="Pfam" id="PF00924"/>
    </source>
</evidence>
<dbReference type="Gene3D" id="3.30.70.100">
    <property type="match status" value="1"/>
</dbReference>
<dbReference type="RefSeq" id="WP_070973465.1">
    <property type="nucleotide sequence ID" value="NZ_CP017715.1"/>
</dbReference>
<feature type="transmembrane region" description="Helical" evidence="7">
    <location>
        <begin position="97"/>
        <end position="119"/>
    </location>
</feature>
<dbReference type="PANTHER" id="PTHR30460:SF0">
    <property type="entry name" value="MODERATE CONDUCTANCE MECHANOSENSITIVE CHANNEL YBIO"/>
    <property type="match status" value="1"/>
</dbReference>
<protein>
    <submittedName>
        <fullName evidence="11">Mechanosensitive ion channel protein MscS</fullName>
    </submittedName>
</protein>
<evidence type="ECO:0000256" key="4">
    <source>
        <dbReference type="ARBA" id="ARBA00022692"/>
    </source>
</evidence>
<comment type="similarity">
    <text evidence="2">Belongs to the MscS (TC 1.A.23) family.</text>
</comment>
<keyword evidence="12" id="KW-1185">Reference proteome</keyword>
<dbReference type="GO" id="GO:0008381">
    <property type="term" value="F:mechanosensitive monoatomic ion channel activity"/>
    <property type="evidence" value="ECO:0007669"/>
    <property type="project" value="InterPro"/>
</dbReference>
<evidence type="ECO:0000256" key="6">
    <source>
        <dbReference type="ARBA" id="ARBA00023136"/>
    </source>
</evidence>
<dbReference type="PANTHER" id="PTHR30460">
    <property type="entry name" value="MODERATE CONDUCTANCE MECHANOSENSITIVE CHANNEL YBIO"/>
    <property type="match status" value="1"/>
</dbReference>